<evidence type="ECO:0000313" key="3">
    <source>
        <dbReference type="EMBL" id="KAK0507067.1"/>
    </source>
</evidence>
<proteinExistence type="predicted"/>
<reference evidence="3" key="1">
    <citation type="submission" date="2023-03" db="EMBL/GenBank/DDBJ databases">
        <title>Complete genome of Cladonia borealis.</title>
        <authorList>
            <person name="Park H."/>
        </authorList>
    </citation>
    <scope>NUCLEOTIDE SEQUENCE</scope>
    <source>
        <strain evidence="3">ANT050790</strain>
    </source>
</reference>
<organism evidence="3 4">
    <name type="scientific">Cladonia borealis</name>
    <dbReference type="NCBI Taxonomy" id="184061"/>
    <lineage>
        <taxon>Eukaryota</taxon>
        <taxon>Fungi</taxon>
        <taxon>Dikarya</taxon>
        <taxon>Ascomycota</taxon>
        <taxon>Pezizomycotina</taxon>
        <taxon>Lecanoromycetes</taxon>
        <taxon>OSLEUM clade</taxon>
        <taxon>Lecanoromycetidae</taxon>
        <taxon>Lecanorales</taxon>
        <taxon>Lecanorineae</taxon>
        <taxon>Cladoniaceae</taxon>
        <taxon>Cladonia</taxon>
    </lineage>
</organism>
<dbReference type="Proteomes" id="UP001166286">
    <property type="component" value="Unassembled WGS sequence"/>
</dbReference>
<evidence type="ECO:0000256" key="1">
    <source>
        <dbReference type="SAM" id="SignalP"/>
    </source>
</evidence>
<accession>A0AA39QQ53</accession>
<keyword evidence="4" id="KW-1185">Reference proteome</keyword>
<comment type="caution">
    <text evidence="3">The sequence shown here is derived from an EMBL/GenBank/DDBJ whole genome shotgun (WGS) entry which is preliminary data.</text>
</comment>
<keyword evidence="1" id="KW-0732">Signal</keyword>
<gene>
    <name evidence="3" type="ORF">JMJ35_010525</name>
</gene>
<evidence type="ECO:0000313" key="4">
    <source>
        <dbReference type="Proteomes" id="UP001166286"/>
    </source>
</evidence>
<evidence type="ECO:0000259" key="2">
    <source>
        <dbReference type="Pfam" id="PF13577"/>
    </source>
</evidence>
<name>A0AA39QQ53_9LECA</name>
<dbReference type="Gene3D" id="3.10.450.50">
    <property type="match status" value="1"/>
</dbReference>
<dbReference type="AlphaFoldDB" id="A0AA39QQ53"/>
<dbReference type="InterPro" id="IPR037401">
    <property type="entry name" value="SnoaL-like"/>
</dbReference>
<dbReference type="InterPro" id="IPR032710">
    <property type="entry name" value="NTF2-like_dom_sf"/>
</dbReference>
<protein>
    <recommendedName>
        <fullName evidence="2">SnoaL-like domain-containing protein</fullName>
    </recommendedName>
</protein>
<dbReference type="Pfam" id="PF13577">
    <property type="entry name" value="SnoaL_4"/>
    <property type="match status" value="1"/>
</dbReference>
<dbReference type="EMBL" id="JAFEKC020000025">
    <property type="protein sequence ID" value="KAK0507067.1"/>
    <property type="molecule type" value="Genomic_DNA"/>
</dbReference>
<feature type="domain" description="SnoaL-like" evidence="2">
    <location>
        <begin position="53"/>
        <end position="177"/>
    </location>
</feature>
<dbReference type="SUPFAM" id="SSF54427">
    <property type="entry name" value="NTF2-like"/>
    <property type="match status" value="1"/>
</dbReference>
<feature type="chain" id="PRO_5041408783" description="SnoaL-like domain-containing protein" evidence="1">
    <location>
        <begin position="25"/>
        <end position="539"/>
    </location>
</feature>
<feature type="signal peptide" evidence="1">
    <location>
        <begin position="1"/>
        <end position="24"/>
    </location>
</feature>
<sequence length="539" mass="60640">MKYSNNFALLASFMVTTFASSSSASTTTALPTAIPSPSWTAAYALAACPQPASEIAQIVNTLALYPLAVDGRNFSALSLVFTEDVVAYYPAGGLGLLTSLSALEQGIAAASANTNSQHLYGTQIVEITGDGQAKSSTYFTATLFGKGIYYGEATFVYGQFQDTLLRVSGGDWRVNTRNLVLMTRSPLYEYDLCLSNILHTWEDTAEAKHECSSDILRLARSCLDCFEKDYTDTPLTDVEVEGISIRWQKLGILRDLYLDEAISRDFEKYKLQFVSKGARYSIDEKNPELVAERNPNHNYAPDFKARFYRSLCLHSIALAARSHAGYWSGYTEDDPSIEERLFNLVNDLWAKRDIVLNGRLVRTKDYAQCDGIEIFDFLYYFLLEKVVPFSAWESRTTQDADRFTYNGDESWSSLLARLRIALQPLDIVDLVKHKTWRAGSNISADIMSKLYERKHFYVQEPWGVDCHTRYWAIDAIHQRLCSGSYEDADGKPCLWDELRIKLGSPFRPGFRKKLDLEVSRVAIADVRSGDLNGCAWDSS</sequence>